<evidence type="ECO:0000313" key="3">
    <source>
        <dbReference type="Proteomes" id="UP000317332"/>
    </source>
</evidence>
<dbReference type="EMBL" id="VHIQ01000003">
    <property type="protein sequence ID" value="TPV33966.1"/>
    <property type="molecule type" value="Genomic_DNA"/>
</dbReference>
<keyword evidence="3" id="KW-1185">Reference proteome</keyword>
<evidence type="ECO:0008006" key="4">
    <source>
        <dbReference type="Google" id="ProtNLM"/>
    </source>
</evidence>
<name>A0A506PJD1_9FLAO</name>
<reference evidence="2 3" key="1">
    <citation type="submission" date="2019-06" db="EMBL/GenBank/DDBJ databases">
        <title>Flavobacteriaceae Paucihalobacterium erythroidium CWB-1, complete genome.</title>
        <authorList>
            <person name="Wu S."/>
        </authorList>
    </citation>
    <scope>NUCLEOTIDE SEQUENCE [LARGE SCALE GENOMIC DNA]</scope>
    <source>
        <strain evidence="2 3">CWB-1</strain>
    </source>
</reference>
<gene>
    <name evidence="2" type="ORF">FJ651_07345</name>
</gene>
<dbReference type="OrthoDB" id="1441376at2"/>
<evidence type="ECO:0000313" key="2">
    <source>
        <dbReference type="EMBL" id="TPV33966.1"/>
    </source>
</evidence>
<organism evidence="2 3">
    <name type="scientific">Paucihalobacter ruber</name>
    <dbReference type="NCBI Taxonomy" id="2567861"/>
    <lineage>
        <taxon>Bacteria</taxon>
        <taxon>Pseudomonadati</taxon>
        <taxon>Bacteroidota</taxon>
        <taxon>Flavobacteriia</taxon>
        <taxon>Flavobacteriales</taxon>
        <taxon>Flavobacteriaceae</taxon>
        <taxon>Paucihalobacter</taxon>
    </lineage>
</organism>
<accession>A0A506PJD1</accession>
<dbReference type="Proteomes" id="UP000317332">
    <property type="component" value="Unassembled WGS sequence"/>
</dbReference>
<sequence length="157" mass="18246">MKLKLSLLIICACLFISCQDQQAKTEITTDTSFENTPLSLEGTWELVSYHNYQGNVAVDTFESDDEQTQIKLYTKNHFMWSKKVPHGNDEWHGFGTYVQTDSTLSETIKYGSAAMQNLISNSDQFFYQLKLEKDSYSQIVTDDEGYRIYSENYRRIE</sequence>
<feature type="signal peptide" evidence="1">
    <location>
        <begin position="1"/>
        <end position="23"/>
    </location>
</feature>
<dbReference type="RefSeq" id="WP_140989863.1">
    <property type="nucleotide sequence ID" value="NZ_VHIQ01000003.1"/>
</dbReference>
<protein>
    <recommendedName>
        <fullName evidence="4">Lipocalin-like domain-containing protein</fullName>
    </recommendedName>
</protein>
<feature type="chain" id="PRO_5021242522" description="Lipocalin-like domain-containing protein" evidence="1">
    <location>
        <begin position="24"/>
        <end position="157"/>
    </location>
</feature>
<evidence type="ECO:0000256" key="1">
    <source>
        <dbReference type="SAM" id="SignalP"/>
    </source>
</evidence>
<dbReference type="AlphaFoldDB" id="A0A506PJD1"/>
<proteinExistence type="predicted"/>
<keyword evidence="1" id="KW-0732">Signal</keyword>
<comment type="caution">
    <text evidence="2">The sequence shown here is derived from an EMBL/GenBank/DDBJ whole genome shotgun (WGS) entry which is preliminary data.</text>
</comment>
<dbReference type="PROSITE" id="PS51257">
    <property type="entry name" value="PROKAR_LIPOPROTEIN"/>
    <property type="match status" value="1"/>
</dbReference>